<evidence type="ECO:0000256" key="4">
    <source>
        <dbReference type="SAM" id="Coils"/>
    </source>
</evidence>
<keyword evidence="10" id="KW-1185">Reference proteome</keyword>
<feature type="domain" description="NUA/TPR/MLP1-2-like" evidence="8">
    <location>
        <begin position="428"/>
        <end position="548"/>
    </location>
</feature>
<gene>
    <name evidence="9" type="ORF">C9374_013329</name>
</gene>
<dbReference type="Pfam" id="PF25481">
    <property type="entry name" value="Nucleoprot-TPR"/>
    <property type="match status" value="1"/>
</dbReference>
<evidence type="ECO:0000259" key="6">
    <source>
        <dbReference type="Pfam" id="PF07926"/>
    </source>
</evidence>
<feature type="coiled-coil region" evidence="4">
    <location>
        <begin position="417"/>
        <end position="496"/>
    </location>
</feature>
<proteinExistence type="predicted"/>
<dbReference type="GO" id="GO:0005643">
    <property type="term" value="C:nuclear pore"/>
    <property type="evidence" value="ECO:0007669"/>
    <property type="project" value="TreeGrafter"/>
</dbReference>
<organism evidence="9 10">
    <name type="scientific">Naegleria lovaniensis</name>
    <name type="common">Amoeba</name>
    <dbReference type="NCBI Taxonomy" id="51637"/>
    <lineage>
        <taxon>Eukaryota</taxon>
        <taxon>Discoba</taxon>
        <taxon>Heterolobosea</taxon>
        <taxon>Tetramitia</taxon>
        <taxon>Eutetramitia</taxon>
        <taxon>Vahlkampfiidae</taxon>
        <taxon>Naegleria</taxon>
    </lineage>
</organism>
<feature type="coiled-coil region" evidence="4">
    <location>
        <begin position="630"/>
        <end position="685"/>
    </location>
</feature>
<evidence type="ECO:0000256" key="2">
    <source>
        <dbReference type="ARBA" id="ARBA00023054"/>
    </source>
</evidence>
<evidence type="ECO:0008006" key="11">
    <source>
        <dbReference type="Google" id="ProtNLM"/>
    </source>
</evidence>
<dbReference type="GO" id="GO:0017056">
    <property type="term" value="F:structural constituent of nuclear pore"/>
    <property type="evidence" value="ECO:0007669"/>
    <property type="project" value="TreeGrafter"/>
</dbReference>
<evidence type="ECO:0000313" key="9">
    <source>
        <dbReference type="EMBL" id="KAG2391844.1"/>
    </source>
</evidence>
<evidence type="ECO:0000259" key="7">
    <source>
        <dbReference type="Pfam" id="PF25481"/>
    </source>
</evidence>
<dbReference type="RefSeq" id="XP_044553738.1">
    <property type="nucleotide sequence ID" value="XM_044689194.1"/>
</dbReference>
<dbReference type="InterPro" id="IPR057974">
    <property type="entry name" value="NUA/TPR/MLP1-2-like_dom"/>
</dbReference>
<accession>A0AA88GWJ5</accession>
<feature type="domain" description="Nucleoprotein TPR/MPL1" evidence="7">
    <location>
        <begin position="190"/>
        <end position="263"/>
    </location>
</feature>
<evidence type="ECO:0000256" key="1">
    <source>
        <dbReference type="ARBA" id="ARBA00004123"/>
    </source>
</evidence>
<dbReference type="InterPro" id="IPR057577">
    <property type="entry name" value="Nucleoprot-TPR/MLP1_dom"/>
</dbReference>
<evidence type="ECO:0000256" key="5">
    <source>
        <dbReference type="SAM" id="MobiDB-lite"/>
    </source>
</evidence>
<comment type="caution">
    <text evidence="9">The sequence shown here is derived from an EMBL/GenBank/DDBJ whole genome shotgun (WGS) entry which is preliminary data.</text>
</comment>
<feature type="coiled-coil region" evidence="4">
    <location>
        <begin position="1042"/>
        <end position="1125"/>
    </location>
</feature>
<feature type="compositionally biased region" description="Polar residues" evidence="5">
    <location>
        <begin position="603"/>
        <end position="617"/>
    </location>
</feature>
<dbReference type="Pfam" id="PF25785">
    <property type="entry name" value="TPR"/>
    <property type="match status" value="1"/>
</dbReference>
<evidence type="ECO:0000259" key="8">
    <source>
        <dbReference type="Pfam" id="PF25785"/>
    </source>
</evidence>
<feature type="compositionally biased region" description="Basic and acidic residues" evidence="5">
    <location>
        <begin position="1348"/>
        <end position="1368"/>
    </location>
</feature>
<dbReference type="GeneID" id="68105782"/>
<reference evidence="9 10" key="1">
    <citation type="journal article" date="2018" name="BMC Genomics">
        <title>The genome of Naegleria lovaniensis, the basis for a comparative approach to unravel pathogenicity factors of the human pathogenic amoeba N. fowleri.</title>
        <authorList>
            <person name="Liechti N."/>
            <person name="Schurch N."/>
            <person name="Bruggmann R."/>
            <person name="Wittwer M."/>
        </authorList>
    </citation>
    <scope>NUCLEOTIDE SEQUENCE [LARGE SCALE GENOMIC DNA]</scope>
    <source>
        <strain evidence="9 10">ATCC 30569</strain>
    </source>
</reference>
<dbReference type="GO" id="GO:0006606">
    <property type="term" value="P:protein import into nucleus"/>
    <property type="evidence" value="ECO:0007669"/>
    <property type="project" value="InterPro"/>
</dbReference>
<evidence type="ECO:0000256" key="3">
    <source>
        <dbReference type="ARBA" id="ARBA00023242"/>
    </source>
</evidence>
<feature type="coiled-coil region" evidence="4">
    <location>
        <begin position="714"/>
        <end position="748"/>
    </location>
</feature>
<dbReference type="Proteomes" id="UP000816034">
    <property type="component" value="Unassembled WGS sequence"/>
</dbReference>
<keyword evidence="2 4" id="KW-0175">Coiled coil</keyword>
<dbReference type="GO" id="GO:0006406">
    <property type="term" value="P:mRNA export from nucleus"/>
    <property type="evidence" value="ECO:0007669"/>
    <property type="project" value="TreeGrafter"/>
</dbReference>
<feature type="region of interest" description="Disordered" evidence="5">
    <location>
        <begin position="328"/>
        <end position="348"/>
    </location>
</feature>
<dbReference type="PANTHER" id="PTHR18898:SF2">
    <property type="entry name" value="NUCLEOPROTEIN TPR"/>
    <property type="match status" value="1"/>
</dbReference>
<name>A0AA88GWJ5_NAELO</name>
<feature type="region of interest" description="Disordered" evidence="5">
    <location>
        <begin position="599"/>
        <end position="624"/>
    </location>
</feature>
<evidence type="ECO:0000313" key="10">
    <source>
        <dbReference type="Proteomes" id="UP000816034"/>
    </source>
</evidence>
<dbReference type="Pfam" id="PF07926">
    <property type="entry name" value="TPR_MLP1_2"/>
    <property type="match status" value="1"/>
</dbReference>
<protein>
    <recommendedName>
        <fullName evidence="11">Nucleoprotein TPR/MLP1 domain-containing protein</fullName>
    </recommendedName>
</protein>
<feature type="domain" description="Nucleoprotein TPR/MLP1-2" evidence="6">
    <location>
        <begin position="1002"/>
        <end position="1121"/>
    </location>
</feature>
<keyword evidence="3" id="KW-0539">Nucleus</keyword>
<comment type="subcellular location">
    <subcellularLocation>
        <location evidence="1">Nucleus</location>
    </subcellularLocation>
</comment>
<feature type="coiled-coil region" evidence="4">
    <location>
        <begin position="523"/>
        <end position="590"/>
    </location>
</feature>
<dbReference type="PANTHER" id="PTHR18898">
    <property type="entry name" value="NUCLEOPROTEIN TPR-RELATED"/>
    <property type="match status" value="1"/>
</dbReference>
<dbReference type="EMBL" id="PYSW02000006">
    <property type="protein sequence ID" value="KAG2391844.1"/>
    <property type="molecule type" value="Genomic_DNA"/>
</dbReference>
<feature type="coiled-coil region" evidence="4">
    <location>
        <begin position="915"/>
        <end position="1005"/>
    </location>
</feature>
<feature type="coiled-coil region" evidence="4">
    <location>
        <begin position="788"/>
        <end position="829"/>
    </location>
</feature>
<feature type="region of interest" description="Disordered" evidence="5">
    <location>
        <begin position="1343"/>
        <end position="1368"/>
    </location>
</feature>
<sequence length="1368" mass="162003">MSMIDRSQTADDDNMKLSFLSAEELEQFGNDPMMIKKKAQEYISKIEEELLECREELKTVHLSNESLLNKLEQQQNSKLEEYELLKERIEHYKTEAKNYQDQIEHLTKQVKDSERRWHEQRNELEQISSVNEELKAEKFRLLSSVEKKTKEIEDLNSHIESLNQKINEQYKIKHEQEEKIQEISTSVLPLKYSIEKLQQEKESLEKQNAWLNSELSSKQEQITKLKSEYMLKLNELEIQTKTKEDVITNLNEKISRLEQSNKEYNHKLQQKIEEIRDLKNSHLQELDGLNEELTNERRLSDLYKNRHDDLEDRIKDLEKSLSNVKEAKQRQESSFEVERESMNEQLRQSKEKIESLEVEIRKYQKDLEENIQLRASTFVTQGISPSDIYTKFVKVSDELLKSKNENKRLNEVLSGILKDLEEKAPIMQAQREEYEQLRSSYTMLTKQKQDLIQQTEAVKDELINLRAEAEKLRRSLKTAEQVNQDLSLQVRTLLKEGYTNSESSSRLDANAVITERLVPFADIDELQKRNVELLTTIRELASQKEEEARHTQEIMATEFQEKIQVALKQVEDLRRESQRQMEKIQSLIKQRDMYKSLLDEKSTQNSTSFNVSNPQQKDSQDSKTVEHLKLKEVRELQQEILKDKKLLQDEIAAKNEKITKLHSSIARLTSEVEFLKDSSQNMTLERDSTMRELNRIRSINDSLTKTIDALQTSMDRQRINYESKDEQLKRLEKELIQTKSEKLYHEQRSERLILEIDNLKLHLSRNEEFYSSLQKIQIGLEQKDENDKKRALQEIETCRIEISQLRQSLEDERLLSKELRLQIDLKEQEHREKLDVKTVECQKFRDEVTRLKTNYEFELDKTSSLQQKLNAAEERLNKLIEKQMIGISTSESTPTNINELQVQFSKVQNENVYLKESLENEKAKLETMKELAETNDRALKDMTDAFDKLKHSSESKISSLNQQIVALNEKIYEYEQELKQRRDEVDNIKQQLDDMTEQTKKEKQMVETVDSENKLNAETYEKRIEILKEDLRRHTQFWKDAQDKYEQELIRHAATIEAFKENKEELNKAYVAIEESKSTVKTLELELERKTASLSKHNEDLMKQTEEYEKRVKDLERQLELSFSRVEILNIQLKKIQTSTDIVLGSSSNDQTKEILELQETITFIRREKEMLKSKLAIAEQELKNTKQKLEHAFKELAQIQTELKTEIEKNQQQSKDQDRTGHIIADLQEQVQVFKESNMALRQQNEQLTRMLDQTREELKEARKQLAPLSQHVNELKKEKEIREEEIKSLQEDVIKYQNKAQHLVEKFKQIDPDVHEKLKQESSRLEKELLEKVETIEHLTNQLSSAKEEISKQVTSVKEHNQKSQD</sequence>
<feature type="coiled-coil region" evidence="4">
    <location>
        <begin position="855"/>
        <end position="882"/>
    </location>
</feature>
<dbReference type="InterPro" id="IPR012929">
    <property type="entry name" value="Nucleoprot-TPR/MLP1-2_dom"/>
</dbReference>